<reference evidence="2 3" key="1">
    <citation type="submission" date="2024-01" db="EMBL/GenBank/DDBJ databases">
        <title>The genomes of 5 underutilized Papilionoideae crops provide insights into root nodulation and disease resistance.</title>
        <authorList>
            <person name="Yuan L."/>
        </authorList>
    </citation>
    <scope>NUCLEOTIDE SEQUENCE [LARGE SCALE GENOMIC DNA]</scope>
    <source>
        <strain evidence="2">LY-2023</strain>
        <tissue evidence="2">Leaf</tissue>
    </source>
</reference>
<sequence>MARDYILCKCIEILFIRILVFAIMFKNIEDTLLVINIKIIISHVPLNFEAYEDEIDDTRFFNPHNKYRVS</sequence>
<dbReference type="EMBL" id="JAYKXN010000003">
    <property type="protein sequence ID" value="KAK7302386.1"/>
    <property type="molecule type" value="Genomic_DNA"/>
</dbReference>
<protein>
    <submittedName>
        <fullName evidence="2">Uncharacterized protein</fullName>
    </submittedName>
</protein>
<proteinExistence type="predicted"/>
<name>A0AAN9JQL5_CLITE</name>
<keyword evidence="3" id="KW-1185">Reference proteome</keyword>
<comment type="caution">
    <text evidence="2">The sequence shown here is derived from an EMBL/GenBank/DDBJ whole genome shotgun (WGS) entry which is preliminary data.</text>
</comment>
<feature type="transmembrane region" description="Helical" evidence="1">
    <location>
        <begin position="6"/>
        <end position="25"/>
    </location>
</feature>
<keyword evidence="1" id="KW-1133">Transmembrane helix</keyword>
<evidence type="ECO:0000256" key="1">
    <source>
        <dbReference type="SAM" id="Phobius"/>
    </source>
</evidence>
<keyword evidence="1" id="KW-0472">Membrane</keyword>
<evidence type="ECO:0000313" key="2">
    <source>
        <dbReference type="EMBL" id="KAK7302386.1"/>
    </source>
</evidence>
<gene>
    <name evidence="2" type="ORF">RJT34_13274</name>
</gene>
<dbReference type="Proteomes" id="UP001359559">
    <property type="component" value="Unassembled WGS sequence"/>
</dbReference>
<evidence type="ECO:0000313" key="3">
    <source>
        <dbReference type="Proteomes" id="UP001359559"/>
    </source>
</evidence>
<organism evidence="2 3">
    <name type="scientific">Clitoria ternatea</name>
    <name type="common">Butterfly pea</name>
    <dbReference type="NCBI Taxonomy" id="43366"/>
    <lineage>
        <taxon>Eukaryota</taxon>
        <taxon>Viridiplantae</taxon>
        <taxon>Streptophyta</taxon>
        <taxon>Embryophyta</taxon>
        <taxon>Tracheophyta</taxon>
        <taxon>Spermatophyta</taxon>
        <taxon>Magnoliopsida</taxon>
        <taxon>eudicotyledons</taxon>
        <taxon>Gunneridae</taxon>
        <taxon>Pentapetalae</taxon>
        <taxon>rosids</taxon>
        <taxon>fabids</taxon>
        <taxon>Fabales</taxon>
        <taxon>Fabaceae</taxon>
        <taxon>Papilionoideae</taxon>
        <taxon>50 kb inversion clade</taxon>
        <taxon>NPAAA clade</taxon>
        <taxon>indigoferoid/millettioid clade</taxon>
        <taxon>Phaseoleae</taxon>
        <taxon>Clitoria</taxon>
    </lineage>
</organism>
<dbReference type="AlphaFoldDB" id="A0AAN9JQL5"/>
<keyword evidence="1" id="KW-0812">Transmembrane</keyword>
<accession>A0AAN9JQL5</accession>